<keyword evidence="2" id="KW-1133">Transmembrane helix</keyword>
<feature type="transmembrane region" description="Helical" evidence="2">
    <location>
        <begin position="32"/>
        <end position="55"/>
    </location>
</feature>
<dbReference type="EMBL" id="JBIQWL010000002">
    <property type="protein sequence ID" value="MFH8250107.1"/>
    <property type="molecule type" value="Genomic_DNA"/>
</dbReference>
<feature type="region of interest" description="Disordered" evidence="1">
    <location>
        <begin position="54"/>
        <end position="118"/>
    </location>
</feature>
<evidence type="ECO:0000313" key="3">
    <source>
        <dbReference type="EMBL" id="MFH8250107.1"/>
    </source>
</evidence>
<keyword evidence="4" id="KW-1185">Reference proteome</keyword>
<name>A0ABW7Q5H9_9MICO</name>
<feature type="compositionally biased region" description="Low complexity" evidence="1">
    <location>
        <begin position="68"/>
        <end position="81"/>
    </location>
</feature>
<proteinExistence type="predicted"/>
<comment type="caution">
    <text evidence="3">The sequence shown here is derived from an EMBL/GenBank/DDBJ whole genome shotgun (WGS) entry which is preliminary data.</text>
</comment>
<evidence type="ECO:0000256" key="2">
    <source>
        <dbReference type="SAM" id="Phobius"/>
    </source>
</evidence>
<dbReference type="Proteomes" id="UP001610861">
    <property type="component" value="Unassembled WGS sequence"/>
</dbReference>
<organism evidence="3 4">
    <name type="scientific">Microbacterium alkaliflavum</name>
    <dbReference type="NCBI Taxonomy" id="3248839"/>
    <lineage>
        <taxon>Bacteria</taxon>
        <taxon>Bacillati</taxon>
        <taxon>Actinomycetota</taxon>
        <taxon>Actinomycetes</taxon>
        <taxon>Micrococcales</taxon>
        <taxon>Microbacteriaceae</taxon>
        <taxon>Microbacterium</taxon>
    </lineage>
</organism>
<dbReference type="RefSeq" id="WP_396640047.1">
    <property type="nucleotide sequence ID" value="NZ_JBIQWL010000002.1"/>
</dbReference>
<keyword evidence="2" id="KW-0472">Membrane</keyword>
<protein>
    <submittedName>
        <fullName evidence="3">Uncharacterized protein</fullName>
    </submittedName>
</protein>
<accession>A0ABW7Q5H9</accession>
<gene>
    <name evidence="3" type="ORF">ACH3VR_07060</name>
</gene>
<reference evidence="3 4" key="1">
    <citation type="submission" date="2024-09" db="EMBL/GenBank/DDBJ databases">
        <authorList>
            <person name="Pan X."/>
        </authorList>
    </citation>
    <scope>NUCLEOTIDE SEQUENCE [LARGE SCALE GENOMIC DNA]</scope>
    <source>
        <strain evidence="3 4">B2969</strain>
    </source>
</reference>
<keyword evidence="2" id="KW-0812">Transmembrane</keyword>
<sequence length="214" mass="22555">MSDPMSPREHDDMRDLLIAGTQRIRPAVSRRAWVSVGIAAILVGATVGGVATAALNTPRHGTPPASPAPSSTPTSTPIPTRTSDEVIPFDPNALEPTLPDLAAPAEGTHVTPPPDPPQDARVMLGTRSWLDEQGIDFMSAQGFQRVAGIQAWTAPLTDGTGWCILIRKDFSGGGFSEVACDADGAPARVEREVDGALLRFTIVGDAIDVYNVPR</sequence>
<evidence type="ECO:0000313" key="4">
    <source>
        <dbReference type="Proteomes" id="UP001610861"/>
    </source>
</evidence>
<evidence type="ECO:0000256" key="1">
    <source>
        <dbReference type="SAM" id="MobiDB-lite"/>
    </source>
</evidence>